<evidence type="ECO:0000256" key="1">
    <source>
        <dbReference type="SAM" id="SignalP"/>
    </source>
</evidence>
<dbReference type="SUPFAM" id="SSF56935">
    <property type="entry name" value="Porins"/>
    <property type="match status" value="1"/>
</dbReference>
<evidence type="ECO:0000313" key="3">
    <source>
        <dbReference type="Proteomes" id="UP001354989"/>
    </source>
</evidence>
<dbReference type="EMBL" id="AP025292">
    <property type="protein sequence ID" value="BDD00047.1"/>
    <property type="molecule type" value="Genomic_DNA"/>
</dbReference>
<protein>
    <recommendedName>
        <fullName evidence="4">Outer membrane protein beta-barrel domain-containing protein</fullName>
    </recommendedName>
</protein>
<reference evidence="2 3" key="1">
    <citation type="submission" date="2021-12" db="EMBL/GenBank/DDBJ databases">
        <title>Genome sequencing of bacteria with rrn-lacking chromosome and rrn-plasmid.</title>
        <authorList>
            <person name="Anda M."/>
            <person name="Iwasaki W."/>
        </authorList>
    </citation>
    <scope>NUCLEOTIDE SEQUENCE [LARGE SCALE GENOMIC DNA]</scope>
    <source>
        <strain evidence="2 3">NBRC 101262</strain>
    </source>
</reference>
<evidence type="ECO:0008006" key="4">
    <source>
        <dbReference type="Google" id="ProtNLM"/>
    </source>
</evidence>
<gene>
    <name evidence="2" type="ORF">PEPS_23270</name>
</gene>
<keyword evidence="1" id="KW-0732">Signal</keyword>
<evidence type="ECO:0000313" key="2">
    <source>
        <dbReference type="EMBL" id="BDD00047.1"/>
    </source>
</evidence>
<keyword evidence="3" id="KW-1185">Reference proteome</keyword>
<name>A0ABM7VGF6_9BACT</name>
<organism evidence="2 3">
    <name type="scientific">Persicobacter psychrovividus</name>
    <dbReference type="NCBI Taxonomy" id="387638"/>
    <lineage>
        <taxon>Bacteria</taxon>
        <taxon>Pseudomonadati</taxon>
        <taxon>Bacteroidota</taxon>
        <taxon>Cytophagia</taxon>
        <taxon>Cytophagales</taxon>
        <taxon>Persicobacteraceae</taxon>
        <taxon>Persicobacter</taxon>
    </lineage>
</organism>
<proteinExistence type="predicted"/>
<dbReference type="Proteomes" id="UP001354989">
    <property type="component" value="Chromosome"/>
</dbReference>
<feature type="chain" id="PRO_5045472406" description="Outer membrane protein beta-barrel domain-containing protein" evidence="1">
    <location>
        <begin position="24"/>
        <end position="184"/>
    </location>
</feature>
<accession>A0ABM7VGF6</accession>
<feature type="signal peptide" evidence="1">
    <location>
        <begin position="1"/>
        <end position="23"/>
    </location>
</feature>
<dbReference type="RefSeq" id="WP_338397157.1">
    <property type="nucleotide sequence ID" value="NZ_AP025292.1"/>
</dbReference>
<sequence>MIMLKKTILFLLLTVPLSFAAFAQVNYVAEEKPPLKDRLFFGGNLGLSFGTITSIEVSPLVGVMINPKLSAGGGFVYQYFQDKRFTETYSSSIYGGRAFVRYNLIQNFFLRGEYEVLNLEVGSVTPNGFELKREWIPSTFLGAGYFQPFGQRGGISFAVLYNLTFDRDRSPYAEPYVIRVGFTL</sequence>